<evidence type="ECO:0000313" key="2">
    <source>
        <dbReference type="Proteomes" id="UP000439903"/>
    </source>
</evidence>
<gene>
    <name evidence="1" type="ORF">F8M41_011106</name>
</gene>
<proteinExistence type="predicted"/>
<reference evidence="1 2" key="1">
    <citation type="journal article" date="2019" name="Environ. Microbiol.">
        <title>At the nexus of three kingdoms: the genome of the mycorrhizal fungus Gigaspora margarita provides insights into plant, endobacterial and fungal interactions.</title>
        <authorList>
            <person name="Venice F."/>
            <person name="Ghignone S."/>
            <person name="Salvioli di Fossalunga A."/>
            <person name="Amselem J."/>
            <person name="Novero M."/>
            <person name="Xianan X."/>
            <person name="Sedzielewska Toro K."/>
            <person name="Morin E."/>
            <person name="Lipzen A."/>
            <person name="Grigoriev I.V."/>
            <person name="Henrissat B."/>
            <person name="Martin F.M."/>
            <person name="Bonfante P."/>
        </authorList>
    </citation>
    <scope>NUCLEOTIDE SEQUENCE [LARGE SCALE GENOMIC DNA]</scope>
    <source>
        <strain evidence="1 2">BEG34</strain>
    </source>
</reference>
<dbReference type="Proteomes" id="UP000439903">
    <property type="component" value="Unassembled WGS sequence"/>
</dbReference>
<dbReference type="EMBL" id="WTPW01000229">
    <property type="protein sequence ID" value="KAF0532605.1"/>
    <property type="molecule type" value="Genomic_DNA"/>
</dbReference>
<accession>A0A8H4AU27</accession>
<evidence type="ECO:0000313" key="1">
    <source>
        <dbReference type="EMBL" id="KAF0532605.1"/>
    </source>
</evidence>
<protein>
    <submittedName>
        <fullName evidence="1">Uncharacterized protein</fullName>
    </submittedName>
</protein>
<comment type="caution">
    <text evidence="1">The sequence shown here is derived from an EMBL/GenBank/DDBJ whole genome shotgun (WGS) entry which is preliminary data.</text>
</comment>
<name>A0A8H4AU27_GIGMA</name>
<organism evidence="1 2">
    <name type="scientific">Gigaspora margarita</name>
    <dbReference type="NCBI Taxonomy" id="4874"/>
    <lineage>
        <taxon>Eukaryota</taxon>
        <taxon>Fungi</taxon>
        <taxon>Fungi incertae sedis</taxon>
        <taxon>Mucoromycota</taxon>
        <taxon>Glomeromycotina</taxon>
        <taxon>Glomeromycetes</taxon>
        <taxon>Diversisporales</taxon>
        <taxon>Gigasporaceae</taxon>
        <taxon>Gigaspora</taxon>
    </lineage>
</organism>
<keyword evidence="2" id="KW-1185">Reference proteome</keyword>
<dbReference type="AlphaFoldDB" id="A0A8H4AU27"/>
<sequence>MEKELNISPTQWITPIMPQFLWNTPSLYRISRSAELLLLDKHSLYRIFRPAELQLWDKPKYNLTQFIELVVYIRKTDIQHSDIDFDFATVSFMNLFYHSFAVDDAPLWLTFAFDVPCEYQIYFEIRVLVEVIIK</sequence>